<dbReference type="PANTHER" id="PTHR11785">
    <property type="entry name" value="AMINO ACID TRANSPORTER"/>
    <property type="match status" value="1"/>
</dbReference>
<feature type="transmembrane region" description="Helical" evidence="5">
    <location>
        <begin position="42"/>
        <end position="66"/>
    </location>
</feature>
<evidence type="ECO:0000313" key="6">
    <source>
        <dbReference type="EMBL" id="KAJ9483805.1"/>
    </source>
</evidence>
<dbReference type="Proteomes" id="UP001227192">
    <property type="component" value="Unassembled WGS sequence"/>
</dbReference>
<keyword evidence="2 5" id="KW-0812">Transmembrane</keyword>
<evidence type="ECO:0000256" key="1">
    <source>
        <dbReference type="ARBA" id="ARBA00004141"/>
    </source>
</evidence>
<dbReference type="Pfam" id="PF13520">
    <property type="entry name" value="AA_permease_2"/>
    <property type="match status" value="1"/>
</dbReference>
<dbReference type="InterPro" id="IPR050598">
    <property type="entry name" value="AminoAcid_Transporter"/>
</dbReference>
<dbReference type="PANTHER" id="PTHR11785:SF353">
    <property type="entry name" value="METHIONINE TRANSPORTER (EUROFUNG)"/>
    <property type="match status" value="1"/>
</dbReference>
<comment type="caution">
    <text evidence="6">The sequence shown here is derived from an EMBL/GenBank/DDBJ whole genome shotgun (WGS) entry which is preliminary data.</text>
</comment>
<keyword evidence="7" id="KW-1185">Reference proteome</keyword>
<evidence type="ECO:0000256" key="4">
    <source>
        <dbReference type="ARBA" id="ARBA00023136"/>
    </source>
</evidence>
<evidence type="ECO:0000313" key="7">
    <source>
        <dbReference type="Proteomes" id="UP001227192"/>
    </source>
</evidence>
<reference evidence="6" key="2">
    <citation type="journal article" date="2016" name="Fungal Biol.">
        <title>Ochratoxin A production by Penicillium thymicola.</title>
        <authorList>
            <person name="Nguyen H.D.T."/>
            <person name="McMullin D.R."/>
            <person name="Ponomareva E."/>
            <person name="Riley R."/>
            <person name="Pomraning K.R."/>
            <person name="Baker S.E."/>
            <person name="Seifert K.A."/>
        </authorList>
    </citation>
    <scope>NUCLEOTIDE SEQUENCE</scope>
    <source>
        <strain evidence="6">DAOM 180753</strain>
    </source>
</reference>
<name>A0AAI9TAL6_PENTH</name>
<dbReference type="AlphaFoldDB" id="A0AAI9TAL6"/>
<feature type="transmembrane region" description="Helical" evidence="5">
    <location>
        <begin position="127"/>
        <end position="151"/>
    </location>
</feature>
<evidence type="ECO:0000256" key="5">
    <source>
        <dbReference type="SAM" id="Phobius"/>
    </source>
</evidence>
<gene>
    <name evidence="6" type="ORF">VN97_g9594</name>
</gene>
<evidence type="ECO:0000256" key="3">
    <source>
        <dbReference type="ARBA" id="ARBA00022989"/>
    </source>
</evidence>
<keyword evidence="3 5" id="KW-1133">Transmembrane helix</keyword>
<protein>
    <submittedName>
        <fullName evidence="6">Uncharacterized protein</fullName>
    </submittedName>
</protein>
<dbReference type="GO" id="GO:0015179">
    <property type="term" value="F:L-amino acid transmembrane transporter activity"/>
    <property type="evidence" value="ECO:0007669"/>
    <property type="project" value="TreeGrafter"/>
</dbReference>
<sequence>MANYLIAISGHSGTDWQIKGTAVACYTLATLVLVFNTKYAYWFSNAVGIVKICTLLFVIVTGFVVLGGNTKVENPKTNFQDAWSGSSTASAYGLTTALYRITFSYGGYNNAFNVANEVKNPVRSLKIYATTALTVVYVLYMFANVAFFAAVPKDEIESSKLTIASLFFTKVFGDSGAVRGLNFLIALASFENAADKEFYLGRRSGSQLSPSARP</sequence>
<dbReference type="InterPro" id="IPR002293">
    <property type="entry name" value="AA/rel_permease1"/>
</dbReference>
<comment type="subcellular location">
    <subcellularLocation>
        <location evidence="1">Membrane</location>
        <topology evidence="1">Multi-pass membrane protein</topology>
    </subcellularLocation>
</comment>
<dbReference type="GO" id="GO:0016020">
    <property type="term" value="C:membrane"/>
    <property type="evidence" value="ECO:0007669"/>
    <property type="project" value="UniProtKB-SubCell"/>
</dbReference>
<evidence type="ECO:0000256" key="2">
    <source>
        <dbReference type="ARBA" id="ARBA00022692"/>
    </source>
</evidence>
<dbReference type="EMBL" id="LACB01000396">
    <property type="protein sequence ID" value="KAJ9483805.1"/>
    <property type="molecule type" value="Genomic_DNA"/>
</dbReference>
<accession>A0AAI9TAL6</accession>
<proteinExistence type="predicted"/>
<organism evidence="6 7">
    <name type="scientific">Penicillium thymicola</name>
    <dbReference type="NCBI Taxonomy" id="293382"/>
    <lineage>
        <taxon>Eukaryota</taxon>
        <taxon>Fungi</taxon>
        <taxon>Dikarya</taxon>
        <taxon>Ascomycota</taxon>
        <taxon>Pezizomycotina</taxon>
        <taxon>Eurotiomycetes</taxon>
        <taxon>Eurotiomycetidae</taxon>
        <taxon>Eurotiales</taxon>
        <taxon>Aspergillaceae</taxon>
        <taxon>Penicillium</taxon>
    </lineage>
</organism>
<reference evidence="6" key="1">
    <citation type="submission" date="2015-06" db="EMBL/GenBank/DDBJ databases">
        <authorList>
            <person name="Nguyen H."/>
        </authorList>
    </citation>
    <scope>NUCLEOTIDE SEQUENCE</scope>
    <source>
        <strain evidence="6">DAOM 180753</strain>
    </source>
</reference>
<dbReference type="Gene3D" id="1.20.1740.10">
    <property type="entry name" value="Amino acid/polyamine transporter I"/>
    <property type="match status" value="1"/>
</dbReference>
<feature type="transmembrane region" description="Helical" evidence="5">
    <location>
        <begin position="16"/>
        <end position="35"/>
    </location>
</feature>
<keyword evidence="4 5" id="KW-0472">Membrane</keyword>